<dbReference type="Proteomes" id="UP000183832">
    <property type="component" value="Unassembled WGS sequence"/>
</dbReference>
<dbReference type="AlphaFoldDB" id="A0A1J1I602"/>
<reference evidence="1 2" key="1">
    <citation type="submission" date="2015-04" db="EMBL/GenBank/DDBJ databases">
        <authorList>
            <person name="Syromyatnikov M.Y."/>
            <person name="Popov V.N."/>
        </authorList>
    </citation>
    <scope>NUCLEOTIDE SEQUENCE [LARGE SCALE GENOMIC DNA]</scope>
</reference>
<evidence type="ECO:0000313" key="1">
    <source>
        <dbReference type="EMBL" id="CRK95012.1"/>
    </source>
</evidence>
<proteinExistence type="predicted"/>
<evidence type="ECO:0000313" key="2">
    <source>
        <dbReference type="Proteomes" id="UP000183832"/>
    </source>
</evidence>
<dbReference type="EMBL" id="CVRI01000040">
    <property type="protein sequence ID" value="CRK95012.1"/>
    <property type="molecule type" value="Genomic_DNA"/>
</dbReference>
<sequence>MDQHEINIFSAYIGQLLSVSCSTVFNMFNILGSHIDDISKQENYGPCHGFLQKLFSSDSYKNNCLIYDLMVSVLAQWTEFVVDGNLIHNSSWCNNFRYLQTGDRRGWGVNYSRVPFPVSPLPFMSVTTSLLDVWGFVGMRPTLNIGSKLCISNCGTYDGLYPDIGDRTISEMNCSNDRAKYMPQPLIWLNAAFQLMTVRDMNNLMFATYETSGNYPIRKSSQPDPYPQHEYVTDADLFVLNPPGQVPTYHWDQKQNTIACIIYEKEFESERLANFMQLCL</sequence>
<organism evidence="1 2">
    <name type="scientific">Clunio marinus</name>
    <dbReference type="NCBI Taxonomy" id="568069"/>
    <lineage>
        <taxon>Eukaryota</taxon>
        <taxon>Metazoa</taxon>
        <taxon>Ecdysozoa</taxon>
        <taxon>Arthropoda</taxon>
        <taxon>Hexapoda</taxon>
        <taxon>Insecta</taxon>
        <taxon>Pterygota</taxon>
        <taxon>Neoptera</taxon>
        <taxon>Endopterygota</taxon>
        <taxon>Diptera</taxon>
        <taxon>Nematocera</taxon>
        <taxon>Chironomoidea</taxon>
        <taxon>Chironomidae</taxon>
        <taxon>Clunio</taxon>
    </lineage>
</organism>
<gene>
    <name evidence="1" type="ORF">CLUMA_CG008498</name>
</gene>
<name>A0A1J1I602_9DIPT</name>
<protein>
    <submittedName>
        <fullName evidence="1">CLUMA_CG008498, isoform A</fullName>
    </submittedName>
</protein>
<keyword evidence="2" id="KW-1185">Reference proteome</keyword>
<accession>A0A1J1I602</accession>